<protein>
    <submittedName>
        <fullName evidence="1">Uncharacterized protein</fullName>
    </submittedName>
</protein>
<gene>
    <name evidence="1" type="ORF">NAG76_17465</name>
</gene>
<name>A0A9J6ZBW4_9BACL</name>
<reference evidence="1" key="1">
    <citation type="submission" date="2022-05" db="EMBL/GenBank/DDBJ databases">
        <title>Novel bacterial taxa in a minimal lignocellulolytic consortium and its capacity to transform plastics disclosed by genome-resolved metagenomics.</title>
        <authorList>
            <person name="Rodriguez C.A.D."/>
            <person name="Diaz-Garcia L."/>
            <person name="Herrera K."/>
            <person name="Tarazona N.A."/>
            <person name="Sproer C."/>
            <person name="Overmann J."/>
            <person name="Jimenez D.J."/>
        </authorList>
    </citation>
    <scope>NUCLEOTIDE SEQUENCE</scope>
    <source>
        <strain evidence="1">MAG5</strain>
    </source>
</reference>
<dbReference type="Proteomes" id="UP001056756">
    <property type="component" value="Chromosome"/>
</dbReference>
<dbReference type="KEGG" id="plig:NAG76_17465"/>
<evidence type="ECO:0000313" key="1">
    <source>
        <dbReference type="EMBL" id="URN93602.1"/>
    </source>
</evidence>
<organism evidence="1 2">
    <name type="scientific">Candidatus Pristimantibacillus lignocellulolyticus</name>
    <dbReference type="NCBI Taxonomy" id="2994561"/>
    <lineage>
        <taxon>Bacteria</taxon>
        <taxon>Bacillati</taxon>
        <taxon>Bacillota</taxon>
        <taxon>Bacilli</taxon>
        <taxon>Bacillales</taxon>
        <taxon>Paenibacillaceae</taxon>
        <taxon>Candidatus Pristimantibacillus</taxon>
    </lineage>
</organism>
<accession>A0A9J6ZBW4</accession>
<sequence>MERFIQASVYGNKFINLSEKRVSKVILEQVNQIQIQINNVSNNNNLLIYNNLEEDEEIPDIDEEQTKVSVIYIYYPIGDTEAHLTTEAYAKLIECYPPFNWKVKKAFHPEYGTYFKLAPISDDYLKARECTFIGLNNIIATGTSEKLVYVAVKFINITPESSSLSDRLTVGYTNDTDFLPYFKTKGEYRIVDFSSNKTIVSYGDTIVLQWKVVGQPQRLLLTPGDFELRTSNGELSMEIYNDTTIRLYAIGDNKQVSQPINIEVNKPTIHSFTTNPTDSGEYKFGDTITFKYDVSGTDQVYMNQGIGLTNSNVIEHIFSPILEITKYDLMCKTKEGLISESIAITCTDLLLVEYKIIPNGNVYLLNWTISNGFNISVRTSDHSVDSTEAVGTVTFKSDAQNLTLTISCVGTANQSYHKEITMK</sequence>
<proteinExistence type="predicted"/>
<dbReference type="AlphaFoldDB" id="A0A9J6ZBW4"/>
<evidence type="ECO:0000313" key="2">
    <source>
        <dbReference type="Proteomes" id="UP001056756"/>
    </source>
</evidence>
<dbReference type="EMBL" id="CP097899">
    <property type="protein sequence ID" value="URN93602.1"/>
    <property type="molecule type" value="Genomic_DNA"/>
</dbReference>